<gene>
    <name evidence="5" type="primary">rarA</name>
    <name evidence="5" type="ORF">OXPF_06710</name>
</gene>
<dbReference type="InterPro" id="IPR051314">
    <property type="entry name" value="AAA_ATPase_RarA/MGS1/WRNIP1"/>
</dbReference>
<keyword evidence="2" id="KW-0547">Nucleotide-binding</keyword>
<organism evidence="5 6">
    <name type="scientific">Oxobacter pfennigii</name>
    <dbReference type="NCBI Taxonomy" id="36849"/>
    <lineage>
        <taxon>Bacteria</taxon>
        <taxon>Bacillati</taxon>
        <taxon>Bacillota</taxon>
        <taxon>Clostridia</taxon>
        <taxon>Eubacteriales</taxon>
        <taxon>Clostridiaceae</taxon>
        <taxon>Oxobacter</taxon>
    </lineage>
</organism>
<dbReference type="InterPro" id="IPR021886">
    <property type="entry name" value="MgsA_C"/>
</dbReference>
<evidence type="ECO:0000256" key="3">
    <source>
        <dbReference type="ARBA" id="ARBA00022840"/>
    </source>
</evidence>
<keyword evidence="6" id="KW-1185">Reference proteome</keyword>
<dbReference type="PANTHER" id="PTHR13779">
    <property type="entry name" value="WERNER HELICASE-INTERACTING PROTEIN 1 FAMILY MEMBER"/>
    <property type="match status" value="1"/>
</dbReference>
<dbReference type="PRINTS" id="PR00830">
    <property type="entry name" value="ENDOLAPTASE"/>
</dbReference>
<evidence type="ECO:0000256" key="2">
    <source>
        <dbReference type="ARBA" id="ARBA00022741"/>
    </source>
</evidence>
<keyword evidence="3" id="KW-0067">ATP-binding</keyword>
<dbReference type="Gene3D" id="1.10.8.60">
    <property type="match status" value="1"/>
</dbReference>
<dbReference type="Gene3D" id="1.10.3710.10">
    <property type="entry name" value="DNA polymerase III clamp loader subunits, C-terminal domain"/>
    <property type="match status" value="1"/>
</dbReference>
<dbReference type="InterPro" id="IPR003593">
    <property type="entry name" value="AAA+_ATPase"/>
</dbReference>
<dbReference type="RefSeq" id="WP_054873789.1">
    <property type="nucleotide sequence ID" value="NZ_LKET01000021.1"/>
</dbReference>
<dbReference type="Gene3D" id="1.20.272.10">
    <property type="match status" value="1"/>
</dbReference>
<sequence>MAPLAERIRPKSLSEFFGQSHIIGKGKVLTKIIESGNIPNMVFFGPPGTGKTTLANIIAERSGKRFYKLNATNASIKDIKDVIEDTKTLMGSKGILLYLDEIQNFDKRRQQSLLEFIENGTITLIASTADNPYFCIYKAILSRSLVFEFKPLKKEEVISGIQRAVKLLKEQTAGLVCDDDAILHISDLSGGDLRRAINTLEAAYSTCQDNHITKEWAAECLKVGVLNYDRNGDSHYDALSYFQKCIRGSDPDASILALAILVKGGDLLSICRRLLVIASEDIGLAAPQGITIVKSCVDAALQLGFPEAGIPLAHAVLYLATAPKSNSAVSAIYSALGDLDTKDIGELPAHLRDGHYAGAKHLGRMQDYKYPHDYPNNYVEQQYLPDNFKGNTYYKAGKNKMEQAAYEYWQKIKGR</sequence>
<dbReference type="InterPro" id="IPR008921">
    <property type="entry name" value="DNA_pol3_clamp-load_cplx_C"/>
</dbReference>
<dbReference type="Pfam" id="PF16193">
    <property type="entry name" value="AAA_assoc_2"/>
    <property type="match status" value="1"/>
</dbReference>
<dbReference type="SUPFAM" id="SSF52540">
    <property type="entry name" value="P-loop containing nucleoside triphosphate hydrolases"/>
    <property type="match status" value="1"/>
</dbReference>
<accession>A0A0P8WS89</accession>
<dbReference type="EMBL" id="LKET01000021">
    <property type="protein sequence ID" value="KPU45438.1"/>
    <property type="molecule type" value="Genomic_DNA"/>
</dbReference>
<dbReference type="Pfam" id="PF00004">
    <property type="entry name" value="AAA"/>
    <property type="match status" value="1"/>
</dbReference>
<name>A0A0P8WS89_9CLOT</name>
<dbReference type="SMART" id="SM00382">
    <property type="entry name" value="AAA"/>
    <property type="match status" value="1"/>
</dbReference>
<dbReference type="Pfam" id="PF12002">
    <property type="entry name" value="MgsA_C"/>
    <property type="match status" value="1"/>
</dbReference>
<evidence type="ECO:0000259" key="4">
    <source>
        <dbReference type="SMART" id="SM00382"/>
    </source>
</evidence>
<dbReference type="PANTHER" id="PTHR13779:SF7">
    <property type="entry name" value="ATPASE WRNIP1"/>
    <property type="match status" value="1"/>
</dbReference>
<reference evidence="5 6" key="1">
    <citation type="submission" date="2015-09" db="EMBL/GenBank/DDBJ databases">
        <title>Genome sequence of Oxobacter pfennigii DSM 3222.</title>
        <authorList>
            <person name="Poehlein A."/>
            <person name="Bengelsdorf F.R."/>
            <person name="Schiel-Bengelsdorf B."/>
            <person name="Duerre P."/>
            <person name="Daniel R."/>
        </authorList>
    </citation>
    <scope>NUCLEOTIDE SEQUENCE [LARGE SCALE GENOMIC DNA]</scope>
    <source>
        <strain evidence="5 6">DSM 3222</strain>
    </source>
</reference>
<evidence type="ECO:0000313" key="5">
    <source>
        <dbReference type="EMBL" id="KPU45438.1"/>
    </source>
</evidence>
<comment type="caution">
    <text evidence="5">The sequence shown here is derived from an EMBL/GenBank/DDBJ whole genome shotgun (WGS) entry which is preliminary data.</text>
</comment>
<dbReference type="CDD" id="cd18139">
    <property type="entry name" value="HLD_clamp_RarA"/>
    <property type="match status" value="1"/>
</dbReference>
<evidence type="ECO:0000256" key="1">
    <source>
        <dbReference type="ARBA" id="ARBA00008959"/>
    </source>
</evidence>
<dbReference type="CDD" id="cd00009">
    <property type="entry name" value="AAA"/>
    <property type="match status" value="1"/>
</dbReference>
<proteinExistence type="inferred from homology"/>
<dbReference type="FunFam" id="1.10.3710.10:FF:000003">
    <property type="entry name" value="ATPase, AAA family protein"/>
    <property type="match status" value="1"/>
</dbReference>
<feature type="domain" description="AAA+ ATPase" evidence="4">
    <location>
        <begin position="37"/>
        <end position="153"/>
    </location>
</feature>
<dbReference type="InterPro" id="IPR027417">
    <property type="entry name" value="P-loop_NTPase"/>
</dbReference>
<dbReference type="GO" id="GO:0006261">
    <property type="term" value="P:DNA-templated DNA replication"/>
    <property type="evidence" value="ECO:0007669"/>
    <property type="project" value="TreeGrafter"/>
</dbReference>
<dbReference type="Proteomes" id="UP000050326">
    <property type="component" value="Unassembled WGS sequence"/>
</dbReference>
<dbReference type="SUPFAM" id="SSF48019">
    <property type="entry name" value="post-AAA+ oligomerization domain-like"/>
    <property type="match status" value="1"/>
</dbReference>
<evidence type="ECO:0000313" key="6">
    <source>
        <dbReference type="Proteomes" id="UP000050326"/>
    </source>
</evidence>
<dbReference type="PATRIC" id="fig|36849.3.peg.720"/>
<dbReference type="InterPro" id="IPR032423">
    <property type="entry name" value="AAA_assoc_2"/>
</dbReference>
<dbReference type="GO" id="GO:0008047">
    <property type="term" value="F:enzyme activator activity"/>
    <property type="evidence" value="ECO:0007669"/>
    <property type="project" value="TreeGrafter"/>
</dbReference>
<dbReference type="STRING" id="36849.OXPF_06710"/>
<dbReference type="AlphaFoldDB" id="A0A0P8WS89"/>
<dbReference type="GO" id="GO:0000731">
    <property type="term" value="P:DNA synthesis involved in DNA repair"/>
    <property type="evidence" value="ECO:0007669"/>
    <property type="project" value="TreeGrafter"/>
</dbReference>
<dbReference type="InterPro" id="IPR003959">
    <property type="entry name" value="ATPase_AAA_core"/>
</dbReference>
<dbReference type="GO" id="GO:0017116">
    <property type="term" value="F:single-stranded DNA helicase activity"/>
    <property type="evidence" value="ECO:0007669"/>
    <property type="project" value="TreeGrafter"/>
</dbReference>
<protein>
    <submittedName>
        <fullName evidence="5">Replication-associated recombination protein A</fullName>
    </submittedName>
</protein>
<dbReference type="GO" id="GO:0016887">
    <property type="term" value="F:ATP hydrolysis activity"/>
    <property type="evidence" value="ECO:0007669"/>
    <property type="project" value="InterPro"/>
</dbReference>
<dbReference type="GO" id="GO:0003677">
    <property type="term" value="F:DNA binding"/>
    <property type="evidence" value="ECO:0007669"/>
    <property type="project" value="InterPro"/>
</dbReference>
<dbReference type="GO" id="GO:0005524">
    <property type="term" value="F:ATP binding"/>
    <property type="evidence" value="ECO:0007669"/>
    <property type="project" value="UniProtKB-KW"/>
</dbReference>
<dbReference type="Gene3D" id="3.40.50.300">
    <property type="entry name" value="P-loop containing nucleotide triphosphate hydrolases"/>
    <property type="match status" value="1"/>
</dbReference>
<dbReference type="OrthoDB" id="9778364at2"/>
<comment type="similarity">
    <text evidence="1">Belongs to the AAA ATPase family. RarA/MGS1/WRNIP1 subfamily.</text>
</comment>